<dbReference type="EMBL" id="PVSR01000032">
    <property type="protein sequence ID" value="PRW62452.1"/>
    <property type="molecule type" value="Genomic_DNA"/>
</dbReference>
<keyword evidence="4" id="KW-1185">Reference proteome</keyword>
<proteinExistence type="predicted"/>
<feature type="region of interest" description="Disordered" evidence="2">
    <location>
        <begin position="98"/>
        <end position="149"/>
    </location>
</feature>
<dbReference type="Proteomes" id="UP000239352">
    <property type="component" value="Unassembled WGS sequence"/>
</dbReference>
<reference evidence="3 4" key="1">
    <citation type="submission" date="2018-03" db="EMBL/GenBank/DDBJ databases">
        <title>Actinopolyspora mortivallis from Sahara, screening for active biomolecules.</title>
        <authorList>
            <person name="Selama O."/>
            <person name="Wellington E.M.H."/>
            <person name="Hacene H."/>
        </authorList>
    </citation>
    <scope>NUCLEOTIDE SEQUENCE [LARGE SCALE GENOMIC DNA]</scope>
    <source>
        <strain evidence="3 4">M5A</strain>
    </source>
</reference>
<dbReference type="Gene3D" id="3.30.1310.10">
    <property type="entry name" value="Nucleoid-associated protein YbaB-like domain"/>
    <property type="match status" value="1"/>
</dbReference>
<evidence type="ECO:0000256" key="1">
    <source>
        <dbReference type="SAM" id="Coils"/>
    </source>
</evidence>
<dbReference type="InterPro" id="IPR004401">
    <property type="entry name" value="YbaB/EbfC"/>
</dbReference>
<evidence type="ECO:0008006" key="5">
    <source>
        <dbReference type="Google" id="ProtNLM"/>
    </source>
</evidence>
<dbReference type="AlphaFoldDB" id="A0A2T0GTM5"/>
<evidence type="ECO:0000256" key="2">
    <source>
        <dbReference type="SAM" id="MobiDB-lite"/>
    </source>
</evidence>
<organism evidence="3 4">
    <name type="scientific">Actinopolyspora mortivallis</name>
    <dbReference type="NCBI Taxonomy" id="33906"/>
    <lineage>
        <taxon>Bacteria</taxon>
        <taxon>Bacillati</taxon>
        <taxon>Actinomycetota</taxon>
        <taxon>Actinomycetes</taxon>
        <taxon>Actinopolysporales</taxon>
        <taxon>Actinopolysporaceae</taxon>
        <taxon>Actinopolyspora</taxon>
    </lineage>
</organism>
<feature type="coiled-coil region" evidence="1">
    <location>
        <begin position="11"/>
        <end position="45"/>
    </location>
</feature>
<gene>
    <name evidence="3" type="ORF">CEP50_15570</name>
</gene>
<protein>
    <recommendedName>
        <fullName evidence="5">YbaB/EbfC family DNA-binding protein</fullName>
    </recommendedName>
</protein>
<evidence type="ECO:0000313" key="3">
    <source>
        <dbReference type="EMBL" id="PRW62452.1"/>
    </source>
</evidence>
<comment type="caution">
    <text evidence="3">The sequence shown here is derived from an EMBL/GenBank/DDBJ whole genome shotgun (WGS) entry which is preliminary data.</text>
</comment>
<dbReference type="Pfam" id="PF02575">
    <property type="entry name" value="YbaB_DNA_bd"/>
    <property type="match status" value="1"/>
</dbReference>
<accession>A0A2T0GTM5</accession>
<evidence type="ECO:0000313" key="4">
    <source>
        <dbReference type="Proteomes" id="UP000239352"/>
    </source>
</evidence>
<sequence length="149" mass="16517">MPVSTEHRARVEELVADYRRSRERAAELRAELATLEETVSSERATVSVTVGSGGALRDLWLSDRAYQQHRPAELAELIVRLSGTAAERVARRADEVVAETLPPGSDPAALRGHLPEIPAAPVERRSTRPGGDEDAEEPEEHHQRSWLRD</sequence>
<dbReference type="InParanoid" id="A0A2T0GTM5"/>
<feature type="compositionally biased region" description="Basic and acidic residues" evidence="2">
    <location>
        <begin position="139"/>
        <end position="149"/>
    </location>
</feature>
<keyword evidence="1" id="KW-0175">Coiled coil</keyword>
<name>A0A2T0GTM5_ACTMO</name>
<dbReference type="InterPro" id="IPR036894">
    <property type="entry name" value="YbaB-like_sf"/>
</dbReference>
<dbReference type="STRING" id="1050202.GCA_000384035_02893"/>
<dbReference type="GO" id="GO:0003677">
    <property type="term" value="F:DNA binding"/>
    <property type="evidence" value="ECO:0007669"/>
    <property type="project" value="InterPro"/>
</dbReference>